<dbReference type="AlphaFoldDB" id="A0A642VCC3"/>
<evidence type="ECO:0000313" key="2">
    <source>
        <dbReference type="Proteomes" id="UP000761534"/>
    </source>
</evidence>
<dbReference type="VEuPathDB" id="FungiDB:TRICI_001547"/>
<proteinExistence type="predicted"/>
<dbReference type="Proteomes" id="UP000761534">
    <property type="component" value="Unassembled WGS sequence"/>
</dbReference>
<evidence type="ECO:0000313" key="1">
    <source>
        <dbReference type="EMBL" id="KAA8916265.1"/>
    </source>
</evidence>
<dbReference type="EMBL" id="SWFS01000112">
    <property type="protein sequence ID" value="KAA8916265.1"/>
    <property type="molecule type" value="Genomic_DNA"/>
</dbReference>
<accession>A0A642VCC3</accession>
<gene>
    <name evidence="1" type="ORF">TRICI_001547</name>
</gene>
<name>A0A642VCC3_9ASCO</name>
<keyword evidence="2" id="KW-1185">Reference proteome</keyword>
<sequence>MLLATKNLTNFSRVGLIRLIAPTNVRFNSNRPSPPPSPHKTTISKIGDNFSVAFPPPGRACSVQNKRNVSCNGDIVLSCLYDSTEAEGPLYQYEPSTPEKYDDVDWV</sequence>
<reference evidence="1" key="1">
    <citation type="journal article" date="2019" name="G3 (Bethesda)">
        <title>Genome Assemblies of Two Rare Opportunistic Yeast Pathogens: Diutina rugosa (syn. Candida rugosa) and Trichomonascus ciferrii (syn. Candida ciferrii).</title>
        <authorList>
            <person name="Mixao V."/>
            <person name="Saus E."/>
            <person name="Hansen A.P."/>
            <person name="Lass-Florl C."/>
            <person name="Gabaldon T."/>
        </authorList>
    </citation>
    <scope>NUCLEOTIDE SEQUENCE</scope>
    <source>
        <strain evidence="1">CBS 4856</strain>
    </source>
</reference>
<comment type="caution">
    <text evidence="1">The sequence shown here is derived from an EMBL/GenBank/DDBJ whole genome shotgun (WGS) entry which is preliminary data.</text>
</comment>
<protein>
    <submittedName>
        <fullName evidence="1">Uncharacterized protein</fullName>
    </submittedName>
</protein>
<organism evidence="1 2">
    <name type="scientific">Trichomonascus ciferrii</name>
    <dbReference type="NCBI Taxonomy" id="44093"/>
    <lineage>
        <taxon>Eukaryota</taxon>
        <taxon>Fungi</taxon>
        <taxon>Dikarya</taxon>
        <taxon>Ascomycota</taxon>
        <taxon>Saccharomycotina</taxon>
        <taxon>Dipodascomycetes</taxon>
        <taxon>Dipodascales</taxon>
        <taxon>Trichomonascaceae</taxon>
        <taxon>Trichomonascus</taxon>
        <taxon>Trichomonascus ciferrii complex</taxon>
    </lineage>
</organism>